<gene>
    <name evidence="1" type="ORF">I596_2226</name>
</gene>
<dbReference type="STRING" id="1300342.I596_2226"/>
<dbReference type="Pfam" id="PF13783">
    <property type="entry name" value="DUF4177"/>
    <property type="match status" value="1"/>
</dbReference>
<organism evidence="1 2">
    <name type="scientific">Dokdonella koreensis DS-123</name>
    <dbReference type="NCBI Taxonomy" id="1300342"/>
    <lineage>
        <taxon>Bacteria</taxon>
        <taxon>Pseudomonadati</taxon>
        <taxon>Pseudomonadota</taxon>
        <taxon>Gammaproteobacteria</taxon>
        <taxon>Lysobacterales</taxon>
        <taxon>Rhodanobacteraceae</taxon>
        <taxon>Dokdonella</taxon>
    </lineage>
</organism>
<evidence type="ECO:0000313" key="2">
    <source>
        <dbReference type="Proteomes" id="UP000076830"/>
    </source>
</evidence>
<keyword evidence="2" id="KW-1185">Reference proteome</keyword>
<accession>A0A160DUR4</accession>
<reference evidence="1 2" key="1">
    <citation type="submission" date="2016-04" db="EMBL/GenBank/DDBJ databases">
        <title>Complete genome sequence of Dokdonella koreensis DS-123T.</title>
        <authorList>
            <person name="Kim J.F."/>
            <person name="Lee H."/>
            <person name="Kwak M.-J."/>
        </authorList>
    </citation>
    <scope>NUCLEOTIDE SEQUENCE [LARGE SCALE GENOMIC DNA]</scope>
    <source>
        <strain evidence="1 2">DS-123</strain>
    </source>
</reference>
<dbReference type="Proteomes" id="UP000076830">
    <property type="component" value="Chromosome"/>
</dbReference>
<proteinExistence type="predicted"/>
<protein>
    <recommendedName>
        <fullName evidence="3">DUF4177 domain-containing protein</fullName>
    </recommendedName>
</protein>
<name>A0A160DUR4_9GAMM</name>
<dbReference type="EMBL" id="CP015249">
    <property type="protein sequence ID" value="ANB18238.1"/>
    <property type="molecule type" value="Genomic_DNA"/>
</dbReference>
<dbReference type="KEGG" id="dko:I596_2226"/>
<dbReference type="AlphaFoldDB" id="A0A160DUR4"/>
<dbReference type="RefSeq" id="WP_067647395.1">
    <property type="nucleotide sequence ID" value="NZ_CP015249.1"/>
</dbReference>
<evidence type="ECO:0008006" key="3">
    <source>
        <dbReference type="Google" id="ProtNLM"/>
    </source>
</evidence>
<dbReference type="OrthoDB" id="9799495at2"/>
<sequence>MNHAVSWEQKVLEIKPKLFRKDMLADLNEVLKREGQQGWELVNAVQCAAMNPVLLFLKRPR</sequence>
<dbReference type="InterPro" id="IPR025234">
    <property type="entry name" value="YjzH-like"/>
</dbReference>
<evidence type="ECO:0000313" key="1">
    <source>
        <dbReference type="EMBL" id="ANB18238.1"/>
    </source>
</evidence>